<dbReference type="AlphaFoldDB" id="A0A3R7JQ57"/>
<sequence length="99" mass="11068">MAAPCHHWPDIFLFLDIPVTDVPVEVIGLGCPTSSSIPDIAVVQIGVAVLQSGIIGLWKSEMMATRKPEHELYRRLFNFVGSTETQRWLNSNQKFSSLK</sequence>
<gene>
    <name evidence="1" type="ORF">CSKR_106763</name>
</gene>
<reference evidence="1 2" key="2">
    <citation type="journal article" date="2021" name="Genomics">
        <title>High-quality reference genome for Clonorchis sinensis.</title>
        <authorList>
            <person name="Young N.D."/>
            <person name="Stroehlein A.J."/>
            <person name="Kinkar L."/>
            <person name="Wang T."/>
            <person name="Sohn W.M."/>
            <person name="Chang B.C.H."/>
            <person name="Kaur P."/>
            <person name="Weisz D."/>
            <person name="Dudchenko O."/>
            <person name="Aiden E.L."/>
            <person name="Korhonen P.K."/>
            <person name="Gasser R.B."/>
        </authorList>
    </citation>
    <scope>NUCLEOTIDE SEQUENCE [LARGE SCALE GENOMIC DNA]</scope>
    <source>
        <strain evidence="1">Cs-k2</strain>
    </source>
</reference>
<dbReference type="EMBL" id="NIRI02000056">
    <property type="protein sequence ID" value="KAG5446324.1"/>
    <property type="molecule type" value="Genomic_DNA"/>
</dbReference>
<name>A0A3R7JQ57_CLOSI</name>
<dbReference type="Proteomes" id="UP000286415">
    <property type="component" value="Unassembled WGS sequence"/>
</dbReference>
<proteinExistence type="predicted"/>
<evidence type="ECO:0000313" key="1">
    <source>
        <dbReference type="EMBL" id="KAG5446324.1"/>
    </source>
</evidence>
<organism evidence="1 2">
    <name type="scientific">Clonorchis sinensis</name>
    <name type="common">Chinese liver fluke</name>
    <dbReference type="NCBI Taxonomy" id="79923"/>
    <lineage>
        <taxon>Eukaryota</taxon>
        <taxon>Metazoa</taxon>
        <taxon>Spiralia</taxon>
        <taxon>Lophotrochozoa</taxon>
        <taxon>Platyhelminthes</taxon>
        <taxon>Trematoda</taxon>
        <taxon>Digenea</taxon>
        <taxon>Opisthorchiida</taxon>
        <taxon>Opisthorchiata</taxon>
        <taxon>Opisthorchiidae</taxon>
        <taxon>Clonorchis</taxon>
    </lineage>
</organism>
<reference evidence="1 2" key="1">
    <citation type="journal article" date="2018" name="Biotechnol. Adv.">
        <title>Improved genomic resources and new bioinformatic workflow for the carcinogenic parasite Clonorchis sinensis: Biotechnological implications.</title>
        <authorList>
            <person name="Wang D."/>
            <person name="Korhonen P.K."/>
            <person name="Gasser R.B."/>
            <person name="Young N.D."/>
        </authorList>
    </citation>
    <scope>NUCLEOTIDE SEQUENCE [LARGE SCALE GENOMIC DNA]</scope>
    <source>
        <strain evidence="1">Cs-k2</strain>
    </source>
</reference>
<dbReference type="InParanoid" id="A0A3R7JQ57"/>
<keyword evidence="2" id="KW-1185">Reference proteome</keyword>
<comment type="caution">
    <text evidence="1">The sequence shown here is derived from an EMBL/GenBank/DDBJ whole genome shotgun (WGS) entry which is preliminary data.</text>
</comment>
<evidence type="ECO:0000313" key="2">
    <source>
        <dbReference type="Proteomes" id="UP000286415"/>
    </source>
</evidence>
<accession>A0A3R7JQ57</accession>
<dbReference type="OrthoDB" id="10507763at2759"/>
<protein>
    <submittedName>
        <fullName evidence="1">Uncharacterized protein</fullName>
    </submittedName>
</protein>